<dbReference type="EMBL" id="JAGFBR010000014">
    <property type="protein sequence ID" value="KAH0455797.1"/>
    <property type="molecule type" value="Genomic_DNA"/>
</dbReference>
<evidence type="ECO:0000256" key="7">
    <source>
        <dbReference type="ARBA" id="ARBA00023002"/>
    </source>
</evidence>
<dbReference type="InterPro" id="IPR050295">
    <property type="entry name" value="Plant_2OG-oxidoreductases"/>
</dbReference>
<dbReference type="SUPFAM" id="SSF51197">
    <property type="entry name" value="Clavaminate synthase-like"/>
    <property type="match status" value="2"/>
</dbReference>
<evidence type="ECO:0000256" key="5">
    <source>
        <dbReference type="ARBA" id="ARBA00022490"/>
    </source>
</evidence>
<evidence type="ECO:0000256" key="1">
    <source>
        <dbReference type="ARBA" id="ARBA00001961"/>
    </source>
</evidence>
<dbReference type="GO" id="GO:0005737">
    <property type="term" value="C:cytoplasm"/>
    <property type="evidence" value="ECO:0007669"/>
    <property type="project" value="UniProtKB-SubCell"/>
</dbReference>
<dbReference type="InterPro" id="IPR027443">
    <property type="entry name" value="IPNS-like_sf"/>
</dbReference>
<evidence type="ECO:0000256" key="10">
    <source>
        <dbReference type="ARBA" id="ARBA00059922"/>
    </source>
</evidence>
<dbReference type="GO" id="GO:0005634">
    <property type="term" value="C:nucleus"/>
    <property type="evidence" value="ECO:0007669"/>
    <property type="project" value="UniProtKB-SubCell"/>
</dbReference>
<dbReference type="InterPro" id="IPR005123">
    <property type="entry name" value="Oxoglu/Fe-dep_dioxygenase_dom"/>
</dbReference>
<keyword evidence="6" id="KW-0479">Metal-binding</keyword>
<evidence type="ECO:0000313" key="12">
    <source>
        <dbReference type="EMBL" id="KAH0455797.1"/>
    </source>
</evidence>
<name>A0AAV7GIP8_DENCH</name>
<evidence type="ECO:0000256" key="6">
    <source>
        <dbReference type="ARBA" id="ARBA00022723"/>
    </source>
</evidence>
<keyword evidence="5" id="KW-0963">Cytoplasm</keyword>
<evidence type="ECO:0000256" key="4">
    <source>
        <dbReference type="ARBA" id="ARBA00008056"/>
    </source>
</evidence>
<dbReference type="FunFam" id="2.60.120.330:FF:000015">
    <property type="entry name" value="Protein DMR6-LIKE OXYGENASE 1"/>
    <property type="match status" value="1"/>
</dbReference>
<accession>A0AAV7GIP8</accession>
<feature type="domain" description="Fe2OG dioxygenase" evidence="11">
    <location>
        <begin position="200"/>
        <end position="300"/>
    </location>
</feature>
<keyword evidence="13" id="KW-1185">Reference proteome</keyword>
<keyword evidence="7" id="KW-0560">Oxidoreductase</keyword>
<dbReference type="AlphaFoldDB" id="A0AAV7GIP8"/>
<dbReference type="InterPro" id="IPR026992">
    <property type="entry name" value="DIOX_N"/>
</dbReference>
<dbReference type="Pfam" id="PF14226">
    <property type="entry name" value="DIOX_N"/>
    <property type="match status" value="2"/>
</dbReference>
<proteinExistence type="inferred from homology"/>
<evidence type="ECO:0000256" key="8">
    <source>
        <dbReference type="ARBA" id="ARBA00023004"/>
    </source>
</evidence>
<dbReference type="GO" id="GO:0046872">
    <property type="term" value="F:metal ion binding"/>
    <property type="evidence" value="ECO:0007669"/>
    <property type="project" value="UniProtKB-KW"/>
</dbReference>
<dbReference type="Gene3D" id="2.60.120.330">
    <property type="entry name" value="B-lactam Antibiotic, Isopenicillin N Synthase, Chain"/>
    <property type="match status" value="2"/>
</dbReference>
<dbReference type="PROSITE" id="PS51471">
    <property type="entry name" value="FE2OG_OXY"/>
    <property type="match status" value="2"/>
</dbReference>
<keyword evidence="8" id="KW-0408">Iron</keyword>
<organism evidence="12 13">
    <name type="scientific">Dendrobium chrysotoxum</name>
    <name type="common">Orchid</name>
    <dbReference type="NCBI Taxonomy" id="161865"/>
    <lineage>
        <taxon>Eukaryota</taxon>
        <taxon>Viridiplantae</taxon>
        <taxon>Streptophyta</taxon>
        <taxon>Embryophyta</taxon>
        <taxon>Tracheophyta</taxon>
        <taxon>Spermatophyta</taxon>
        <taxon>Magnoliopsida</taxon>
        <taxon>Liliopsida</taxon>
        <taxon>Asparagales</taxon>
        <taxon>Orchidaceae</taxon>
        <taxon>Epidendroideae</taxon>
        <taxon>Malaxideae</taxon>
        <taxon>Dendrobiinae</taxon>
        <taxon>Dendrobium</taxon>
    </lineage>
</organism>
<reference evidence="12 13" key="1">
    <citation type="journal article" date="2021" name="Hortic Res">
        <title>Chromosome-scale assembly of the Dendrobium chrysotoxum genome enhances the understanding of orchid evolution.</title>
        <authorList>
            <person name="Zhang Y."/>
            <person name="Zhang G.Q."/>
            <person name="Zhang D."/>
            <person name="Liu X.D."/>
            <person name="Xu X.Y."/>
            <person name="Sun W.H."/>
            <person name="Yu X."/>
            <person name="Zhu X."/>
            <person name="Wang Z.W."/>
            <person name="Zhao X."/>
            <person name="Zhong W.Y."/>
            <person name="Chen H."/>
            <person name="Yin W.L."/>
            <person name="Huang T."/>
            <person name="Niu S.C."/>
            <person name="Liu Z.J."/>
        </authorList>
    </citation>
    <scope>NUCLEOTIDE SEQUENCE [LARGE SCALE GENOMIC DNA]</scope>
    <source>
        <strain evidence="12">Lindl</strain>
    </source>
</reference>
<evidence type="ECO:0000256" key="3">
    <source>
        <dbReference type="ARBA" id="ARBA00004496"/>
    </source>
</evidence>
<dbReference type="InterPro" id="IPR044861">
    <property type="entry name" value="IPNS-like_FE2OG_OXY"/>
</dbReference>
<comment type="subcellular location">
    <subcellularLocation>
        <location evidence="3">Cytoplasm</location>
    </subcellularLocation>
    <subcellularLocation>
        <location evidence="2">Nucleus</location>
    </subcellularLocation>
</comment>
<evidence type="ECO:0000313" key="13">
    <source>
        <dbReference type="Proteomes" id="UP000775213"/>
    </source>
</evidence>
<dbReference type="PANTHER" id="PTHR47991">
    <property type="entry name" value="OXOGLUTARATE/IRON-DEPENDENT DIOXYGENASE"/>
    <property type="match status" value="1"/>
</dbReference>
<keyword evidence="9" id="KW-0539">Nucleus</keyword>
<comment type="caution">
    <text evidence="12">The sequence shown here is derived from an EMBL/GenBank/DDBJ whole genome shotgun (WGS) entry which is preliminary data.</text>
</comment>
<sequence length="724" mass="81673">MATSCNPLIHKYSNVKELTDLASLPSLFITRNPTAEAAEIIIQKEIPIIDFSLLMSQNSDQRSRIIGDIGKACKEWGCFTIINHGMLENLQTAMMDAFDEFFDLTIEEKQHYMGQELFEPIRYGTSFNEAAVDVRYWRDYLRIIAHPVFSYPAKPLNFRKISEEYTRHMREISIELLGAISESLGLPEAIMEEALQLKSCIQLLISNLYPPCPQPELALGLPPHSDSSILTIVMQSNTKACLQVQHDGKWVPVEAIPNSFFVILGDILEIASNGTYKSLLHRVLLNNESTRMSIVSTIGPPLEALVSPLPQLVDSIRNRPALFRETTYKEYVQLQKQNQEEKSNPLPMSSPAMIRTPLPYSTTKELSDSGVAAAAFPFNYIACKPPAAAADDDDNEAADEAQIPTIDLSLLSSSNPDNRAQIVRELGRACEEWGFFTVLNHGVPVELQKAMMEACAGFFDLTAEEKEDYMGRHVLDPIRFGTSFNSKVDDVQYWRDFLKVFQHPVFHYPTKPTIFREVLEGYSRLIRQLGKDLLNAIWESLGLEENDMQEALSLESWFQILVANFYPPCPKPELALGMPAHSDHGLVTVLMQNGTDGLQVMHNGKWLDVKPLPNSFLVNLGDHMEIVTNGRYKSVLHRAKVNNKSTRISVVTVIGPSLDAVVVPAPMLVERQKHPAAFRGIKYRDFMEHQQSNKLMDKSVLDVLRLISILILKYNLKLLYSCFN</sequence>
<gene>
    <name evidence="12" type="ORF">IEQ34_015829</name>
</gene>
<evidence type="ECO:0000259" key="11">
    <source>
        <dbReference type="PROSITE" id="PS51471"/>
    </source>
</evidence>
<evidence type="ECO:0000256" key="9">
    <source>
        <dbReference type="ARBA" id="ARBA00023242"/>
    </source>
</evidence>
<comment type="similarity">
    <text evidence="4">Belongs to the iron/ascorbate-dependent oxidoreductase family.</text>
</comment>
<dbReference type="Proteomes" id="UP000775213">
    <property type="component" value="Unassembled WGS sequence"/>
</dbReference>
<dbReference type="GO" id="GO:0016491">
    <property type="term" value="F:oxidoreductase activity"/>
    <property type="evidence" value="ECO:0007669"/>
    <property type="project" value="UniProtKB-KW"/>
</dbReference>
<evidence type="ECO:0000256" key="2">
    <source>
        <dbReference type="ARBA" id="ARBA00004123"/>
    </source>
</evidence>
<comment type="function">
    <text evidence="10">Involved in the regulation of shoot development and salicylic acid (SA) homeostasis.</text>
</comment>
<protein>
    <recommendedName>
        <fullName evidence="11">Fe2OG dioxygenase domain-containing protein</fullName>
    </recommendedName>
</protein>
<feature type="domain" description="Fe2OG dioxygenase" evidence="11">
    <location>
        <begin position="556"/>
        <end position="656"/>
    </location>
</feature>
<dbReference type="Pfam" id="PF03171">
    <property type="entry name" value="2OG-FeII_Oxy"/>
    <property type="match status" value="2"/>
</dbReference>
<comment type="cofactor">
    <cofactor evidence="1">
        <name>L-ascorbate</name>
        <dbReference type="ChEBI" id="CHEBI:38290"/>
    </cofactor>
</comment>